<protein>
    <recommendedName>
        <fullName evidence="3">Excalibur calcium-binding domain-containing protein</fullName>
    </recommendedName>
</protein>
<dbReference type="AlphaFoldDB" id="A0A845F2N8"/>
<gene>
    <name evidence="4" type="ORF">GLW07_17010</name>
</gene>
<dbReference type="Pfam" id="PF05901">
    <property type="entry name" value="Excalibur"/>
    <property type="match status" value="1"/>
</dbReference>
<evidence type="ECO:0000259" key="3">
    <source>
        <dbReference type="SMART" id="SM00894"/>
    </source>
</evidence>
<feature type="compositionally biased region" description="Acidic residues" evidence="1">
    <location>
        <begin position="145"/>
        <end position="178"/>
    </location>
</feature>
<feature type="transmembrane region" description="Helical" evidence="2">
    <location>
        <begin position="76"/>
        <end position="96"/>
    </location>
</feature>
<evidence type="ECO:0000256" key="2">
    <source>
        <dbReference type="SAM" id="Phobius"/>
    </source>
</evidence>
<dbReference type="EMBL" id="WMEY01000005">
    <property type="protein sequence ID" value="MYL65060.1"/>
    <property type="molecule type" value="Genomic_DNA"/>
</dbReference>
<reference evidence="4 5" key="1">
    <citation type="submission" date="2019-11" db="EMBL/GenBank/DDBJ databases">
        <title>Genome sequences of 17 halophilic strains isolated from different environments.</title>
        <authorList>
            <person name="Furrow R.E."/>
        </authorList>
    </citation>
    <scope>NUCLEOTIDE SEQUENCE [LARGE SCALE GENOMIC DNA]</scope>
    <source>
        <strain evidence="4 5">22506_14_FS</strain>
    </source>
</reference>
<comment type="caution">
    <text evidence="4">The sequence shown here is derived from an EMBL/GenBank/DDBJ whole genome shotgun (WGS) entry which is preliminary data.</text>
</comment>
<proteinExistence type="predicted"/>
<organism evidence="4 5">
    <name type="scientific">Guptibacillus hwajinpoensis</name>
    <dbReference type="NCBI Taxonomy" id="208199"/>
    <lineage>
        <taxon>Bacteria</taxon>
        <taxon>Bacillati</taxon>
        <taxon>Bacillota</taxon>
        <taxon>Bacilli</taxon>
        <taxon>Bacillales</taxon>
        <taxon>Guptibacillaceae</taxon>
        <taxon>Guptibacillus</taxon>
    </lineage>
</organism>
<sequence>MKLTTRSPNWIIPINLKMKYLTFTYFHENYFPLIVKYSLYSINSDKLHDLSFGSCYHITRDGKKILNPGRKKMKKLVSLLATFLLVFGFTNVGYAADDKNCDDFSSQEEAQNYYESNNPDEDPSGLDRDNDGQACEGSSYSGSDSSDEEAASSGEASDDEMTSDESSEAAEADSEGAEMADTATSYPVYMLLGLAIAAFGSLLLLKRRIHS</sequence>
<keyword evidence="2" id="KW-1133">Transmembrane helix</keyword>
<evidence type="ECO:0000313" key="5">
    <source>
        <dbReference type="Proteomes" id="UP000447833"/>
    </source>
</evidence>
<feature type="domain" description="Excalibur calcium-binding" evidence="3">
    <location>
        <begin position="97"/>
        <end position="136"/>
    </location>
</feature>
<keyword evidence="2" id="KW-0812">Transmembrane</keyword>
<keyword evidence="2" id="KW-0472">Membrane</keyword>
<dbReference type="SMART" id="SM00894">
    <property type="entry name" value="Excalibur"/>
    <property type="match status" value="1"/>
</dbReference>
<name>A0A845F2N8_9BACL</name>
<feature type="compositionally biased region" description="Polar residues" evidence="1">
    <location>
        <begin position="106"/>
        <end position="117"/>
    </location>
</feature>
<feature type="region of interest" description="Disordered" evidence="1">
    <location>
        <begin position="106"/>
        <end position="179"/>
    </location>
</feature>
<accession>A0A845F2N8</accession>
<dbReference type="Proteomes" id="UP000447833">
    <property type="component" value="Unassembled WGS sequence"/>
</dbReference>
<dbReference type="InterPro" id="IPR008613">
    <property type="entry name" value="Excalibur_Ca-bd_domain"/>
</dbReference>
<feature type="transmembrane region" description="Helical" evidence="2">
    <location>
        <begin position="186"/>
        <end position="205"/>
    </location>
</feature>
<evidence type="ECO:0000313" key="4">
    <source>
        <dbReference type="EMBL" id="MYL65060.1"/>
    </source>
</evidence>
<evidence type="ECO:0000256" key="1">
    <source>
        <dbReference type="SAM" id="MobiDB-lite"/>
    </source>
</evidence>